<evidence type="ECO:0000313" key="2">
    <source>
        <dbReference type="EMBL" id="RSH83659.1"/>
    </source>
</evidence>
<keyword evidence="1" id="KW-0732">Signal</keyword>
<evidence type="ECO:0000256" key="1">
    <source>
        <dbReference type="SAM" id="SignalP"/>
    </source>
</evidence>
<keyword evidence="3" id="KW-1185">Reference proteome</keyword>
<feature type="signal peptide" evidence="1">
    <location>
        <begin position="1"/>
        <end position="20"/>
    </location>
</feature>
<organism evidence="2 3">
    <name type="scientific">Saitozyma podzolica</name>
    <dbReference type="NCBI Taxonomy" id="1890683"/>
    <lineage>
        <taxon>Eukaryota</taxon>
        <taxon>Fungi</taxon>
        <taxon>Dikarya</taxon>
        <taxon>Basidiomycota</taxon>
        <taxon>Agaricomycotina</taxon>
        <taxon>Tremellomycetes</taxon>
        <taxon>Tremellales</taxon>
        <taxon>Trimorphomycetaceae</taxon>
        <taxon>Saitozyma</taxon>
    </lineage>
</organism>
<proteinExistence type="predicted"/>
<name>A0A427XXT3_9TREE</name>
<dbReference type="Proteomes" id="UP000279259">
    <property type="component" value="Unassembled WGS sequence"/>
</dbReference>
<gene>
    <name evidence="2" type="ORF">EHS25_005563</name>
</gene>
<accession>A0A427XXT3</accession>
<protein>
    <submittedName>
        <fullName evidence="2">Uncharacterized protein</fullName>
    </submittedName>
</protein>
<dbReference type="AlphaFoldDB" id="A0A427XXT3"/>
<comment type="caution">
    <text evidence="2">The sequence shown here is derived from an EMBL/GenBank/DDBJ whole genome shotgun (WGS) entry which is preliminary data.</text>
</comment>
<sequence>MESAFFSTGAILSLTTCASATIGSVSVFRLEPSVAEEWSVRLDEGPDAGALPLAPTPNWGGLDERILHSHAGRPRSIFDQMPHKREAGVNRVQLRRIRPAPGDLLTSDRHLPEMMRYVQHLVEGDEPEVVARNVALVYLAMITAFAERGFLQVNWIDLNLQSADQIPYQILLDNGEGVHGLSNALTPALASPMKVSHDRERDSQDVVQPAKSKAIVLLDALEARDLTGTAFRTVSAEPVASAPHLGALPGGAGDVEMSVGKIEGIVEQLKLGVSYQAFVERRRANLGGLHPRTEQKVIFEMLCNKPVFQGASKDLTTQWGIKKRLLRGLKFLLLVKTFGENILHAVPEVSATSLDPVKLGDLTKLATGPVETNRVKRILARMAP</sequence>
<feature type="chain" id="PRO_5019172310" evidence="1">
    <location>
        <begin position="21"/>
        <end position="384"/>
    </location>
</feature>
<evidence type="ECO:0000313" key="3">
    <source>
        <dbReference type="Proteomes" id="UP000279259"/>
    </source>
</evidence>
<dbReference type="EMBL" id="RSCD01000024">
    <property type="protein sequence ID" value="RSH83659.1"/>
    <property type="molecule type" value="Genomic_DNA"/>
</dbReference>
<reference evidence="2 3" key="1">
    <citation type="submission" date="2018-11" db="EMBL/GenBank/DDBJ databases">
        <title>Genome sequence of Saitozyma podzolica DSM 27192.</title>
        <authorList>
            <person name="Aliyu H."/>
            <person name="Gorte O."/>
            <person name="Ochsenreither K."/>
        </authorList>
    </citation>
    <scope>NUCLEOTIDE SEQUENCE [LARGE SCALE GENOMIC DNA]</scope>
    <source>
        <strain evidence="2 3">DSM 27192</strain>
    </source>
</reference>